<reference evidence="2" key="1">
    <citation type="submission" date="2017-07" db="EMBL/GenBank/DDBJ databases">
        <title>Taro Niue Genome Assembly and Annotation.</title>
        <authorList>
            <person name="Atibalentja N."/>
            <person name="Keating K."/>
            <person name="Fields C.J."/>
        </authorList>
    </citation>
    <scope>NUCLEOTIDE SEQUENCE</scope>
    <source>
        <strain evidence="2">Niue_2</strain>
        <tissue evidence="2">Leaf</tissue>
    </source>
</reference>
<feature type="compositionally biased region" description="Polar residues" evidence="1">
    <location>
        <begin position="1"/>
        <end position="10"/>
    </location>
</feature>
<keyword evidence="3" id="KW-1185">Reference proteome</keyword>
<protein>
    <submittedName>
        <fullName evidence="2">Uncharacterized protein</fullName>
    </submittedName>
</protein>
<proteinExistence type="predicted"/>
<dbReference type="AlphaFoldDB" id="A0A843URK4"/>
<comment type="caution">
    <text evidence="2">The sequence shown here is derived from an EMBL/GenBank/DDBJ whole genome shotgun (WGS) entry which is preliminary data.</text>
</comment>
<sequence length="66" mass="7308">MHNPFDSASKTIRRLKPFSKGESGGANRQPGHSAKVNQQERIDSQERIGSQAIQQGRIGSTIHRPK</sequence>
<organism evidence="2 3">
    <name type="scientific">Colocasia esculenta</name>
    <name type="common">Wild taro</name>
    <name type="synonym">Arum esculentum</name>
    <dbReference type="NCBI Taxonomy" id="4460"/>
    <lineage>
        <taxon>Eukaryota</taxon>
        <taxon>Viridiplantae</taxon>
        <taxon>Streptophyta</taxon>
        <taxon>Embryophyta</taxon>
        <taxon>Tracheophyta</taxon>
        <taxon>Spermatophyta</taxon>
        <taxon>Magnoliopsida</taxon>
        <taxon>Liliopsida</taxon>
        <taxon>Araceae</taxon>
        <taxon>Aroideae</taxon>
        <taxon>Colocasieae</taxon>
        <taxon>Colocasia</taxon>
    </lineage>
</organism>
<dbReference type="Proteomes" id="UP000652761">
    <property type="component" value="Unassembled WGS sequence"/>
</dbReference>
<evidence type="ECO:0000256" key="1">
    <source>
        <dbReference type="SAM" id="MobiDB-lite"/>
    </source>
</evidence>
<evidence type="ECO:0000313" key="2">
    <source>
        <dbReference type="EMBL" id="MQL82429.1"/>
    </source>
</evidence>
<feature type="region of interest" description="Disordered" evidence="1">
    <location>
        <begin position="1"/>
        <end position="66"/>
    </location>
</feature>
<feature type="compositionally biased region" description="Polar residues" evidence="1">
    <location>
        <begin position="47"/>
        <end position="58"/>
    </location>
</feature>
<accession>A0A843URK4</accession>
<evidence type="ECO:0000313" key="3">
    <source>
        <dbReference type="Proteomes" id="UP000652761"/>
    </source>
</evidence>
<name>A0A843URK4_COLES</name>
<gene>
    <name evidence="2" type="ORF">Taro_014905</name>
</gene>
<dbReference type="EMBL" id="NMUH01000630">
    <property type="protein sequence ID" value="MQL82429.1"/>
    <property type="molecule type" value="Genomic_DNA"/>
</dbReference>